<gene>
    <name evidence="1" type="ORF">EJ04DRAFT_16822</name>
</gene>
<dbReference type="AlphaFoldDB" id="A0A9P4QRD1"/>
<dbReference type="Proteomes" id="UP000799444">
    <property type="component" value="Unassembled WGS sequence"/>
</dbReference>
<evidence type="ECO:0000313" key="2">
    <source>
        <dbReference type="Proteomes" id="UP000799444"/>
    </source>
</evidence>
<dbReference type="EMBL" id="ML996203">
    <property type="protein sequence ID" value="KAF2731075.1"/>
    <property type="molecule type" value="Genomic_DNA"/>
</dbReference>
<keyword evidence="2" id="KW-1185">Reference proteome</keyword>
<comment type="caution">
    <text evidence="1">The sequence shown here is derived from an EMBL/GenBank/DDBJ whole genome shotgun (WGS) entry which is preliminary data.</text>
</comment>
<proteinExistence type="predicted"/>
<name>A0A9P4QRD1_9PLEO</name>
<organism evidence="1 2">
    <name type="scientific">Polyplosphaeria fusca</name>
    <dbReference type="NCBI Taxonomy" id="682080"/>
    <lineage>
        <taxon>Eukaryota</taxon>
        <taxon>Fungi</taxon>
        <taxon>Dikarya</taxon>
        <taxon>Ascomycota</taxon>
        <taxon>Pezizomycotina</taxon>
        <taxon>Dothideomycetes</taxon>
        <taxon>Pleosporomycetidae</taxon>
        <taxon>Pleosporales</taxon>
        <taxon>Tetraplosphaeriaceae</taxon>
        <taxon>Polyplosphaeria</taxon>
    </lineage>
</organism>
<reference evidence="1" key="1">
    <citation type="journal article" date="2020" name="Stud. Mycol.">
        <title>101 Dothideomycetes genomes: a test case for predicting lifestyles and emergence of pathogens.</title>
        <authorList>
            <person name="Haridas S."/>
            <person name="Albert R."/>
            <person name="Binder M."/>
            <person name="Bloem J."/>
            <person name="Labutti K."/>
            <person name="Salamov A."/>
            <person name="Andreopoulos B."/>
            <person name="Baker S."/>
            <person name="Barry K."/>
            <person name="Bills G."/>
            <person name="Bluhm B."/>
            <person name="Cannon C."/>
            <person name="Castanera R."/>
            <person name="Culley D."/>
            <person name="Daum C."/>
            <person name="Ezra D."/>
            <person name="Gonzalez J."/>
            <person name="Henrissat B."/>
            <person name="Kuo A."/>
            <person name="Liang C."/>
            <person name="Lipzen A."/>
            <person name="Lutzoni F."/>
            <person name="Magnuson J."/>
            <person name="Mondo S."/>
            <person name="Nolan M."/>
            <person name="Ohm R."/>
            <person name="Pangilinan J."/>
            <person name="Park H.-J."/>
            <person name="Ramirez L."/>
            <person name="Alfaro M."/>
            <person name="Sun H."/>
            <person name="Tritt A."/>
            <person name="Yoshinaga Y."/>
            <person name="Zwiers L.-H."/>
            <person name="Turgeon B."/>
            <person name="Goodwin S."/>
            <person name="Spatafora J."/>
            <person name="Crous P."/>
            <person name="Grigoriev I."/>
        </authorList>
    </citation>
    <scope>NUCLEOTIDE SEQUENCE</scope>
    <source>
        <strain evidence="1">CBS 125425</strain>
    </source>
</reference>
<sequence>MPPVLELSLLLLHMLKRHARPLRHFPLPVVTSSICSSSPSLSTRARVPSFINRHRPCVSSLVQFVQARARRAFLNVAASPDVAG</sequence>
<protein>
    <submittedName>
        <fullName evidence="1">Uncharacterized protein</fullName>
    </submittedName>
</protein>
<accession>A0A9P4QRD1</accession>
<evidence type="ECO:0000313" key="1">
    <source>
        <dbReference type="EMBL" id="KAF2731075.1"/>
    </source>
</evidence>